<organism evidence="1 2">
    <name type="scientific">Psychromarinibacter sediminicola</name>
    <dbReference type="NCBI Taxonomy" id="3033385"/>
    <lineage>
        <taxon>Bacteria</taxon>
        <taxon>Pseudomonadati</taxon>
        <taxon>Pseudomonadota</taxon>
        <taxon>Alphaproteobacteria</taxon>
        <taxon>Rhodobacterales</taxon>
        <taxon>Paracoccaceae</taxon>
        <taxon>Psychromarinibacter</taxon>
    </lineage>
</organism>
<gene>
    <name evidence="1" type="ORF">P1J78_22855</name>
</gene>
<proteinExistence type="predicted"/>
<dbReference type="RefSeq" id="WP_275569691.1">
    <property type="nucleotide sequence ID" value="NZ_JARGYC010000105.1"/>
</dbReference>
<dbReference type="EMBL" id="JARGYC010000105">
    <property type="protein sequence ID" value="MDF0603574.1"/>
    <property type="molecule type" value="Genomic_DNA"/>
</dbReference>
<reference evidence="1" key="1">
    <citation type="submission" date="2023-03" db="EMBL/GenBank/DDBJ databases">
        <title>Multiphase analysis and comparison of six strains from genera Psychromarinibacter, Lutimaribacter, and Maritimibacter, including a novel species: Psychromarinibacter sediminicola sp. nov.</title>
        <authorList>
            <person name="Wang Y.-H."/>
            <person name="Ye M.-Q."/>
            <person name="Du Z.-J."/>
        </authorList>
    </citation>
    <scope>NUCLEOTIDE SEQUENCE</scope>
    <source>
        <strain evidence="1">C21-152</strain>
    </source>
</reference>
<protein>
    <submittedName>
        <fullName evidence="1">Uncharacterized protein</fullName>
    </submittedName>
</protein>
<comment type="caution">
    <text evidence="1">The sequence shown here is derived from an EMBL/GenBank/DDBJ whole genome shotgun (WGS) entry which is preliminary data.</text>
</comment>
<keyword evidence="2" id="KW-1185">Reference proteome</keyword>
<evidence type="ECO:0000313" key="2">
    <source>
        <dbReference type="Proteomes" id="UP001220964"/>
    </source>
</evidence>
<name>A0AAE3NWM3_9RHOB</name>
<evidence type="ECO:0000313" key="1">
    <source>
        <dbReference type="EMBL" id="MDF0603574.1"/>
    </source>
</evidence>
<dbReference type="AlphaFoldDB" id="A0AAE3NWM3"/>
<dbReference type="Proteomes" id="UP001220964">
    <property type="component" value="Unassembled WGS sequence"/>
</dbReference>
<accession>A0AAE3NWM3</accession>
<sequence length="196" mass="22466">MRIETLARRLAQKTNEPLIEKLVLGEIEVTDLPMEHIIWTGNADGGTNTHRSKMERDYGNLPYKTVVRDKKRPVIKWQGKRIGVARLLFQIATKPNFEFRLKSLCGEDMCVNPLHRTVEQINGQFAPPPPEEAPDIGNRGDDDWTFEEGVEIAEMMLTENTPTCWDEVVALPITEGMPEDLLREVLIHLNKEHLTR</sequence>